<evidence type="ECO:0000313" key="1">
    <source>
        <dbReference type="EMBL" id="MBU9729131.1"/>
    </source>
</evidence>
<gene>
    <name evidence="1" type="ORF">KTH90_24375</name>
</gene>
<dbReference type="EMBL" id="JAHQCX010000029">
    <property type="protein sequence ID" value="MBU9729131.1"/>
    <property type="molecule type" value="Genomic_DNA"/>
</dbReference>
<dbReference type="Proteomes" id="UP001314681">
    <property type="component" value="Unassembled WGS sequence"/>
</dbReference>
<name>A0ABS6KF65_9FIRM</name>
<dbReference type="RefSeq" id="WP_158355632.1">
    <property type="nucleotide sequence ID" value="NZ_JAHQCX010000029.1"/>
</dbReference>
<comment type="caution">
    <text evidence="1">The sequence shown here is derived from an EMBL/GenBank/DDBJ whole genome shotgun (WGS) entry which is preliminary data.</text>
</comment>
<accession>A0ABS6KF65</accession>
<protein>
    <submittedName>
        <fullName evidence="1">Uncharacterized protein</fullName>
    </submittedName>
</protein>
<evidence type="ECO:0000313" key="2">
    <source>
        <dbReference type="Proteomes" id="UP001314681"/>
    </source>
</evidence>
<proteinExistence type="predicted"/>
<keyword evidence="2" id="KW-1185">Reference proteome</keyword>
<organism evidence="1 2">
    <name type="scientific">Diplocloster modestus</name>
    <dbReference type="NCBI Taxonomy" id="2850322"/>
    <lineage>
        <taxon>Bacteria</taxon>
        <taxon>Bacillati</taxon>
        <taxon>Bacillota</taxon>
        <taxon>Clostridia</taxon>
        <taxon>Lachnospirales</taxon>
        <taxon>Lachnospiraceae</taxon>
        <taxon>Diplocloster</taxon>
    </lineage>
</organism>
<reference evidence="1 2" key="1">
    <citation type="submission" date="2021-06" db="EMBL/GenBank/DDBJ databases">
        <title>Description of novel taxa of the family Lachnospiraceae.</title>
        <authorList>
            <person name="Chaplin A.V."/>
            <person name="Sokolova S.R."/>
            <person name="Pikina A.P."/>
            <person name="Korzhanova M."/>
            <person name="Belova V."/>
            <person name="Korostin D."/>
            <person name="Efimov B.A."/>
        </authorList>
    </citation>
    <scope>NUCLEOTIDE SEQUENCE [LARGE SCALE GENOMIC DNA]</scope>
    <source>
        <strain evidence="1 2">ASD4241</strain>
    </source>
</reference>
<sequence>MKSFFRGIEDHSIRPLEDPALAATTVGHCLMAMAQRIMPREPLFIEEHGYGQEMLRCQVKLMLAALRQY</sequence>